<protein>
    <submittedName>
        <fullName evidence="1">Uncharacterized protein</fullName>
    </submittedName>
</protein>
<proteinExistence type="predicted"/>
<gene>
    <name evidence="1" type="ORF">ALC53_14276</name>
</gene>
<evidence type="ECO:0000313" key="2">
    <source>
        <dbReference type="Proteomes" id="UP000078540"/>
    </source>
</evidence>
<sequence length="140" mass="15654">MKLMHNIKLSEEDKIQLLINGISNLFLRSSAAMIDVQTIDDFLVKMFKIASTCGVITQKTSSLSTRKKKVKNPPITTGKNQVKSQASLKDLLVQILRRLYVPASQRDIGNQIASSRGASIIVVNETCSVVFVYGYCRMFR</sequence>
<reference evidence="1 2" key="1">
    <citation type="submission" date="2015-09" db="EMBL/GenBank/DDBJ databases">
        <title>Atta colombica WGS genome.</title>
        <authorList>
            <person name="Nygaard S."/>
            <person name="Hu H."/>
            <person name="Boomsma J."/>
            <person name="Zhang G."/>
        </authorList>
    </citation>
    <scope>NUCLEOTIDE SEQUENCE [LARGE SCALE GENOMIC DNA]</scope>
    <source>
        <strain evidence="1">Treedump-2</strain>
        <tissue evidence="1">Whole body</tissue>
    </source>
</reference>
<accession>A0A151HYJ8</accession>
<organism evidence="1 2">
    <name type="scientific">Atta colombica</name>
    <dbReference type="NCBI Taxonomy" id="520822"/>
    <lineage>
        <taxon>Eukaryota</taxon>
        <taxon>Metazoa</taxon>
        <taxon>Ecdysozoa</taxon>
        <taxon>Arthropoda</taxon>
        <taxon>Hexapoda</taxon>
        <taxon>Insecta</taxon>
        <taxon>Pterygota</taxon>
        <taxon>Neoptera</taxon>
        <taxon>Endopterygota</taxon>
        <taxon>Hymenoptera</taxon>
        <taxon>Apocrita</taxon>
        <taxon>Aculeata</taxon>
        <taxon>Formicoidea</taxon>
        <taxon>Formicidae</taxon>
        <taxon>Myrmicinae</taxon>
        <taxon>Atta</taxon>
    </lineage>
</organism>
<dbReference type="Proteomes" id="UP000078540">
    <property type="component" value="Unassembled WGS sequence"/>
</dbReference>
<name>A0A151HYJ8_9HYME</name>
<keyword evidence="2" id="KW-1185">Reference proteome</keyword>
<dbReference type="EMBL" id="KQ976747">
    <property type="protein sequence ID" value="KYM75321.1"/>
    <property type="molecule type" value="Genomic_DNA"/>
</dbReference>
<dbReference type="STRING" id="520822.A0A151HYJ8"/>
<evidence type="ECO:0000313" key="1">
    <source>
        <dbReference type="EMBL" id="KYM75321.1"/>
    </source>
</evidence>
<dbReference type="AlphaFoldDB" id="A0A151HYJ8"/>